<dbReference type="AlphaFoldDB" id="A0A3G8JNE4"/>
<proteinExistence type="predicted"/>
<name>A0A3G8JNE4_9ACTN</name>
<gene>
    <name evidence="1" type="ORF">D7316_03198</name>
</gene>
<evidence type="ECO:0000313" key="2">
    <source>
        <dbReference type="Proteomes" id="UP000271469"/>
    </source>
</evidence>
<dbReference type="KEGG" id="gom:D7316_03198"/>
<sequence length="167" mass="17280">MTPVGLNDSTVVVVDDDTPLGRLVALRFVRAGSQRIGIVSSDAARAEATAQEVFAAASGMWAVAASGDLLSRSDAQRMVSELAASLGDADVVVSCRPSSELVSDVVTEDMAAREAGMVIRVGAHDAHEVIGGVTVCTAATDREPRDTAASIVDAALRSRTVTNRDAR</sequence>
<dbReference type="OrthoDB" id="4378575at2"/>
<reference evidence="1 2" key="1">
    <citation type="submission" date="2018-11" db="EMBL/GenBank/DDBJ databases">
        <title>Gordonia insulae sp. nov., isolated from an island soil.</title>
        <authorList>
            <person name="Kim Y.S."/>
            <person name="Kim S.B."/>
        </authorList>
    </citation>
    <scope>NUCLEOTIDE SEQUENCE [LARGE SCALE GENOMIC DNA]</scope>
    <source>
        <strain evidence="1 2">MMS17-SY073</strain>
    </source>
</reference>
<dbReference type="Gene3D" id="3.40.50.720">
    <property type="entry name" value="NAD(P)-binding Rossmann-like Domain"/>
    <property type="match status" value="1"/>
</dbReference>
<dbReference type="InterPro" id="IPR036291">
    <property type="entry name" value="NAD(P)-bd_dom_sf"/>
</dbReference>
<evidence type="ECO:0000313" key="1">
    <source>
        <dbReference type="EMBL" id="AZG46597.1"/>
    </source>
</evidence>
<accession>A0A3G8JNE4</accession>
<keyword evidence="2" id="KW-1185">Reference proteome</keyword>
<dbReference type="RefSeq" id="WP_124709084.1">
    <property type="nucleotide sequence ID" value="NZ_CP033972.1"/>
</dbReference>
<dbReference type="SUPFAM" id="SSF51735">
    <property type="entry name" value="NAD(P)-binding Rossmann-fold domains"/>
    <property type="match status" value="1"/>
</dbReference>
<protein>
    <submittedName>
        <fullName evidence="1">Uncharacterized protein</fullName>
    </submittedName>
</protein>
<dbReference type="Proteomes" id="UP000271469">
    <property type="component" value="Chromosome"/>
</dbReference>
<organism evidence="1 2">
    <name type="scientific">Gordonia insulae</name>
    <dbReference type="NCBI Taxonomy" id="2420509"/>
    <lineage>
        <taxon>Bacteria</taxon>
        <taxon>Bacillati</taxon>
        <taxon>Actinomycetota</taxon>
        <taxon>Actinomycetes</taxon>
        <taxon>Mycobacteriales</taxon>
        <taxon>Gordoniaceae</taxon>
        <taxon>Gordonia</taxon>
    </lineage>
</organism>
<dbReference type="EMBL" id="CP033972">
    <property type="protein sequence ID" value="AZG46597.1"/>
    <property type="molecule type" value="Genomic_DNA"/>
</dbReference>